<feature type="domain" description="Ig-like" evidence="4">
    <location>
        <begin position="99"/>
        <end position="189"/>
    </location>
</feature>
<dbReference type="Proteomes" id="UP001367676">
    <property type="component" value="Unassembled WGS sequence"/>
</dbReference>
<keyword evidence="2" id="KW-0812">Transmembrane</keyword>
<name>A0AAN9TQB8_9HEMI</name>
<proteinExistence type="predicted"/>
<evidence type="ECO:0000259" key="5">
    <source>
        <dbReference type="PROSITE" id="PS50853"/>
    </source>
</evidence>
<feature type="region of interest" description="Disordered" evidence="1">
    <location>
        <begin position="445"/>
        <end position="475"/>
    </location>
</feature>
<dbReference type="SUPFAM" id="SSF49265">
    <property type="entry name" value="Fibronectin type III"/>
    <property type="match status" value="1"/>
</dbReference>
<dbReference type="PANTHER" id="PTHR23278">
    <property type="entry name" value="SIDESTEP PROTEIN"/>
    <property type="match status" value="1"/>
</dbReference>
<feature type="domain" description="Fibronectin type-III" evidence="5">
    <location>
        <begin position="295"/>
        <end position="386"/>
    </location>
</feature>
<dbReference type="PROSITE" id="PS50835">
    <property type="entry name" value="IG_LIKE"/>
    <property type="match status" value="2"/>
</dbReference>
<dbReference type="InterPro" id="IPR003961">
    <property type="entry name" value="FN3_dom"/>
</dbReference>
<feature type="compositionally biased region" description="Polar residues" evidence="1">
    <location>
        <begin position="511"/>
        <end position="521"/>
    </location>
</feature>
<evidence type="ECO:0000259" key="4">
    <source>
        <dbReference type="PROSITE" id="PS50835"/>
    </source>
</evidence>
<dbReference type="Pfam" id="PF13927">
    <property type="entry name" value="Ig_3"/>
    <property type="match status" value="2"/>
</dbReference>
<dbReference type="InterPro" id="IPR007110">
    <property type="entry name" value="Ig-like_dom"/>
</dbReference>
<evidence type="ECO:0000313" key="7">
    <source>
        <dbReference type="Proteomes" id="UP001367676"/>
    </source>
</evidence>
<feature type="signal peptide" evidence="3">
    <location>
        <begin position="1"/>
        <end position="22"/>
    </location>
</feature>
<dbReference type="PROSITE" id="PS50853">
    <property type="entry name" value="FN3"/>
    <property type="match status" value="1"/>
</dbReference>
<evidence type="ECO:0000256" key="2">
    <source>
        <dbReference type="SAM" id="Phobius"/>
    </source>
</evidence>
<dbReference type="InterPro" id="IPR036179">
    <property type="entry name" value="Ig-like_dom_sf"/>
</dbReference>
<protein>
    <recommendedName>
        <fullName evidence="8">Nephrin/kirre</fullName>
    </recommendedName>
</protein>
<evidence type="ECO:0000313" key="6">
    <source>
        <dbReference type="EMBL" id="KAK7602917.1"/>
    </source>
</evidence>
<dbReference type="InterPro" id="IPR036116">
    <property type="entry name" value="FN3_sf"/>
</dbReference>
<dbReference type="SMART" id="SM00409">
    <property type="entry name" value="IG"/>
    <property type="match status" value="2"/>
</dbReference>
<dbReference type="EMBL" id="JBBCAQ010000007">
    <property type="protein sequence ID" value="KAK7602917.1"/>
    <property type="molecule type" value="Genomic_DNA"/>
</dbReference>
<evidence type="ECO:0000256" key="3">
    <source>
        <dbReference type="SAM" id="SignalP"/>
    </source>
</evidence>
<keyword evidence="7" id="KW-1185">Reference proteome</keyword>
<feature type="domain" description="Ig-like" evidence="4">
    <location>
        <begin position="196"/>
        <end position="274"/>
    </location>
</feature>
<evidence type="ECO:0008006" key="8">
    <source>
        <dbReference type="Google" id="ProtNLM"/>
    </source>
</evidence>
<keyword evidence="2" id="KW-0472">Membrane</keyword>
<dbReference type="PANTHER" id="PTHR23278:SF19">
    <property type="entry name" value="OBSCURIN"/>
    <property type="match status" value="1"/>
</dbReference>
<feature type="transmembrane region" description="Helical" evidence="2">
    <location>
        <begin position="410"/>
        <end position="435"/>
    </location>
</feature>
<comment type="caution">
    <text evidence="6">The sequence shown here is derived from an EMBL/GenBank/DDBJ whole genome shotgun (WGS) entry which is preliminary data.</text>
</comment>
<dbReference type="CDD" id="cd00063">
    <property type="entry name" value="FN3"/>
    <property type="match status" value="1"/>
</dbReference>
<dbReference type="SMART" id="SM00408">
    <property type="entry name" value="IGc2"/>
    <property type="match status" value="2"/>
</dbReference>
<dbReference type="Gene3D" id="2.60.40.10">
    <property type="entry name" value="Immunoglobulins"/>
    <property type="match status" value="4"/>
</dbReference>
<evidence type="ECO:0000256" key="1">
    <source>
        <dbReference type="SAM" id="MobiDB-lite"/>
    </source>
</evidence>
<dbReference type="SUPFAM" id="SSF48726">
    <property type="entry name" value="Immunoglobulin"/>
    <property type="match status" value="3"/>
</dbReference>
<feature type="region of interest" description="Disordered" evidence="1">
    <location>
        <begin position="511"/>
        <end position="530"/>
    </location>
</feature>
<dbReference type="InterPro" id="IPR003599">
    <property type="entry name" value="Ig_sub"/>
</dbReference>
<keyword evidence="2" id="KW-1133">Transmembrane helix</keyword>
<dbReference type="InterPro" id="IPR003598">
    <property type="entry name" value="Ig_sub2"/>
</dbReference>
<feature type="chain" id="PRO_5043004028" description="Nephrin/kirre" evidence="3">
    <location>
        <begin position="23"/>
        <end position="530"/>
    </location>
</feature>
<dbReference type="InterPro" id="IPR013783">
    <property type="entry name" value="Ig-like_fold"/>
</dbReference>
<keyword evidence="3" id="KW-0732">Signal</keyword>
<sequence length="530" mass="59304">MCVVSAWPWVWCLLTTLRPYDSVHVQARWSTPNKGRRDDEATNIFSEVISSDRKTVTSTVTFAANQSDSGKILTCVASNLHFPNQTKTVSWTLKVNYAPVVAITLGSNLNSSSIHEGADVYFECYVRADPWITKIKWLHNNKHITNNASAGTIVSNQTLVLQSVKRQSSGYYRCAALNIEGESVSKPISLDVKYEPVCRVNQQRVYGAERNEEINVTCEVDGNPSPTWFRWSFNNSMVHMVPVSNFLNGNGSSVIKYKPSTETHYGTLLCSSRNDLGPQVVPCVFHIVSAGRPDPPHNCSVANLTQSWLFVKCLRGFDGGLPQKFICQVARKWNDKVISNITSKTEPEFRVTGLEARTPYVVIIYSANVKGKSKENILLRVTTLPNVTEQSRRSMGQSGAFLNSYWNVKVITVAAAVISIVVIVFVIVVSQIIVIRKRKKRRQREEEIRKVQVSRRSLAHSEDDRNPDLIPQSTGGEANRLEELIWPATKWPATMEPIMLVLPETIPIVSRQNAQTQTPGSPISRKESTV</sequence>
<gene>
    <name evidence="6" type="ORF">V9T40_006891</name>
</gene>
<organism evidence="6 7">
    <name type="scientific">Parthenolecanium corni</name>
    <dbReference type="NCBI Taxonomy" id="536013"/>
    <lineage>
        <taxon>Eukaryota</taxon>
        <taxon>Metazoa</taxon>
        <taxon>Ecdysozoa</taxon>
        <taxon>Arthropoda</taxon>
        <taxon>Hexapoda</taxon>
        <taxon>Insecta</taxon>
        <taxon>Pterygota</taxon>
        <taxon>Neoptera</taxon>
        <taxon>Paraneoptera</taxon>
        <taxon>Hemiptera</taxon>
        <taxon>Sternorrhyncha</taxon>
        <taxon>Coccoidea</taxon>
        <taxon>Coccidae</taxon>
        <taxon>Parthenolecanium</taxon>
    </lineage>
</organism>
<accession>A0AAN9TQB8</accession>
<dbReference type="AlphaFoldDB" id="A0AAN9TQB8"/>
<reference evidence="6 7" key="1">
    <citation type="submission" date="2024-03" db="EMBL/GenBank/DDBJ databases">
        <title>Adaptation during the transition from Ophiocordyceps entomopathogen to insect associate is accompanied by gene loss and intensified selection.</title>
        <authorList>
            <person name="Ward C.M."/>
            <person name="Onetto C.A."/>
            <person name="Borneman A.R."/>
        </authorList>
    </citation>
    <scope>NUCLEOTIDE SEQUENCE [LARGE SCALE GENOMIC DNA]</scope>
    <source>
        <strain evidence="6">AWRI1</strain>
        <tissue evidence="6">Single Adult Female</tissue>
    </source>
</reference>